<dbReference type="InterPro" id="IPR036890">
    <property type="entry name" value="HATPase_C_sf"/>
</dbReference>
<reference evidence="9" key="1">
    <citation type="submission" date="2020-12" db="EMBL/GenBank/DDBJ databases">
        <title>Ramlibacter sp. nov., isolated from a freshwater alga, Cryptomonas.</title>
        <authorList>
            <person name="Kim H.M."/>
            <person name="Jeon C.O."/>
        </authorList>
    </citation>
    <scope>NUCLEOTIDE SEQUENCE</scope>
    <source>
        <strain evidence="9">CrO1</strain>
    </source>
</reference>
<dbReference type="Pfam" id="PF02518">
    <property type="entry name" value="HATPase_c"/>
    <property type="match status" value="1"/>
</dbReference>
<dbReference type="PANTHER" id="PTHR43711:SF1">
    <property type="entry name" value="HISTIDINE KINASE 1"/>
    <property type="match status" value="1"/>
</dbReference>
<name>A0A934Q0S5_9BURK</name>
<sequence>MPLPTDPLLRRIAELEDAVRARDDFLAIAAHELRSPLNALSLRLAVLEQVAERSGATDLCEQIRRTRRSADRYARRAVVLLDISRLNAETVELVREAVDMRRLVEDVVESHADEAAARGTTLAAQVSADATGLWDPHMAEQIVSNLVTNAIKYGAGTPVTVRASVDGSQACFEVVDQGPGISAAQQARLFQKFERLVRDGGNRSGYGLGLWIVARMVVAHKGTIDIESAEGKGTTFRVCLPLGPAALQTEPSP</sequence>
<protein>
    <recommendedName>
        <fullName evidence="3">histidine kinase</fullName>
        <ecNumber evidence="3">2.7.13.3</ecNumber>
    </recommendedName>
</protein>
<dbReference type="EMBL" id="JAEDAO010000001">
    <property type="protein sequence ID" value="MBK0392376.1"/>
    <property type="molecule type" value="Genomic_DNA"/>
</dbReference>
<dbReference type="PRINTS" id="PR00344">
    <property type="entry name" value="BCTRLSENSOR"/>
</dbReference>
<evidence type="ECO:0000256" key="2">
    <source>
        <dbReference type="ARBA" id="ARBA00004429"/>
    </source>
</evidence>
<evidence type="ECO:0000256" key="5">
    <source>
        <dbReference type="ARBA" id="ARBA00022679"/>
    </source>
</evidence>
<dbReference type="Proteomes" id="UP000617041">
    <property type="component" value="Unassembled WGS sequence"/>
</dbReference>
<evidence type="ECO:0000256" key="3">
    <source>
        <dbReference type="ARBA" id="ARBA00012438"/>
    </source>
</evidence>
<dbReference type="InterPro" id="IPR005467">
    <property type="entry name" value="His_kinase_dom"/>
</dbReference>
<dbReference type="GO" id="GO:0005886">
    <property type="term" value="C:plasma membrane"/>
    <property type="evidence" value="ECO:0007669"/>
    <property type="project" value="UniProtKB-SubCell"/>
</dbReference>
<dbReference type="Gene3D" id="1.10.287.130">
    <property type="match status" value="1"/>
</dbReference>
<dbReference type="SMART" id="SM00387">
    <property type="entry name" value="HATPase_c"/>
    <property type="match status" value="1"/>
</dbReference>
<proteinExistence type="predicted"/>
<evidence type="ECO:0000313" key="9">
    <source>
        <dbReference type="EMBL" id="MBK0392376.1"/>
    </source>
</evidence>
<dbReference type="Gene3D" id="3.30.565.10">
    <property type="entry name" value="Histidine kinase-like ATPase, C-terminal domain"/>
    <property type="match status" value="1"/>
</dbReference>
<dbReference type="InterPro" id="IPR003594">
    <property type="entry name" value="HATPase_dom"/>
</dbReference>
<dbReference type="RefSeq" id="WP_200787315.1">
    <property type="nucleotide sequence ID" value="NZ_JAEDAO010000001.1"/>
</dbReference>
<dbReference type="SMART" id="SM00388">
    <property type="entry name" value="HisKA"/>
    <property type="match status" value="1"/>
</dbReference>
<dbReference type="FunFam" id="3.30.565.10:FF:000006">
    <property type="entry name" value="Sensor histidine kinase WalK"/>
    <property type="match status" value="1"/>
</dbReference>
<comment type="subcellular location">
    <subcellularLocation>
        <location evidence="2">Cell inner membrane</location>
        <topology evidence="2">Multi-pass membrane protein</topology>
    </subcellularLocation>
</comment>
<dbReference type="AlphaFoldDB" id="A0A934Q0S5"/>
<feature type="domain" description="Histidine kinase" evidence="8">
    <location>
        <begin position="28"/>
        <end position="244"/>
    </location>
</feature>
<dbReference type="PANTHER" id="PTHR43711">
    <property type="entry name" value="TWO-COMPONENT HISTIDINE KINASE"/>
    <property type="match status" value="1"/>
</dbReference>
<dbReference type="EC" id="2.7.13.3" evidence="3"/>
<comment type="catalytic activity">
    <reaction evidence="1">
        <text>ATP + protein L-histidine = ADP + protein N-phospho-L-histidine.</text>
        <dbReference type="EC" id="2.7.13.3"/>
    </reaction>
</comment>
<keyword evidence="10" id="KW-1185">Reference proteome</keyword>
<dbReference type="Pfam" id="PF00512">
    <property type="entry name" value="HisKA"/>
    <property type="match status" value="1"/>
</dbReference>
<evidence type="ECO:0000259" key="8">
    <source>
        <dbReference type="PROSITE" id="PS50109"/>
    </source>
</evidence>
<dbReference type="SUPFAM" id="SSF47384">
    <property type="entry name" value="Homodimeric domain of signal transducing histidine kinase"/>
    <property type="match status" value="1"/>
</dbReference>
<gene>
    <name evidence="9" type="ORF">I8E28_07220</name>
</gene>
<dbReference type="CDD" id="cd00082">
    <property type="entry name" value="HisKA"/>
    <property type="match status" value="1"/>
</dbReference>
<dbReference type="InterPro" id="IPR036097">
    <property type="entry name" value="HisK_dim/P_sf"/>
</dbReference>
<evidence type="ECO:0000256" key="4">
    <source>
        <dbReference type="ARBA" id="ARBA00022553"/>
    </source>
</evidence>
<evidence type="ECO:0000256" key="1">
    <source>
        <dbReference type="ARBA" id="ARBA00000085"/>
    </source>
</evidence>
<dbReference type="InterPro" id="IPR050736">
    <property type="entry name" value="Sensor_HK_Regulatory"/>
</dbReference>
<dbReference type="GO" id="GO:0000155">
    <property type="term" value="F:phosphorelay sensor kinase activity"/>
    <property type="evidence" value="ECO:0007669"/>
    <property type="project" value="InterPro"/>
</dbReference>
<dbReference type="InterPro" id="IPR003661">
    <property type="entry name" value="HisK_dim/P_dom"/>
</dbReference>
<dbReference type="PROSITE" id="PS50109">
    <property type="entry name" value="HIS_KIN"/>
    <property type="match status" value="1"/>
</dbReference>
<comment type="caution">
    <text evidence="9">The sequence shown here is derived from an EMBL/GenBank/DDBJ whole genome shotgun (WGS) entry which is preliminary data.</text>
</comment>
<keyword evidence="4" id="KW-0597">Phosphoprotein</keyword>
<evidence type="ECO:0000256" key="7">
    <source>
        <dbReference type="ARBA" id="ARBA00023012"/>
    </source>
</evidence>
<evidence type="ECO:0000313" key="10">
    <source>
        <dbReference type="Proteomes" id="UP000617041"/>
    </source>
</evidence>
<organism evidence="9 10">
    <name type="scientific">Ramlibacter algicola</name>
    <dbReference type="NCBI Taxonomy" id="2795217"/>
    <lineage>
        <taxon>Bacteria</taxon>
        <taxon>Pseudomonadati</taxon>
        <taxon>Pseudomonadota</taxon>
        <taxon>Betaproteobacteria</taxon>
        <taxon>Burkholderiales</taxon>
        <taxon>Comamonadaceae</taxon>
        <taxon>Ramlibacter</taxon>
    </lineage>
</organism>
<dbReference type="InterPro" id="IPR004358">
    <property type="entry name" value="Sig_transdc_His_kin-like_C"/>
</dbReference>
<accession>A0A934Q0S5</accession>
<keyword evidence="7" id="KW-0902">Two-component regulatory system</keyword>
<keyword evidence="6 9" id="KW-0418">Kinase</keyword>
<keyword evidence="5" id="KW-0808">Transferase</keyword>
<dbReference type="SUPFAM" id="SSF55874">
    <property type="entry name" value="ATPase domain of HSP90 chaperone/DNA topoisomerase II/histidine kinase"/>
    <property type="match status" value="1"/>
</dbReference>
<evidence type="ECO:0000256" key="6">
    <source>
        <dbReference type="ARBA" id="ARBA00022777"/>
    </source>
</evidence>